<gene>
    <name evidence="4" type="ORF">JX265_001339</name>
</gene>
<dbReference type="Gene3D" id="3.40.50.720">
    <property type="entry name" value="NAD(P)-binding Rossmann-like Domain"/>
    <property type="match status" value="1"/>
</dbReference>
<evidence type="ECO:0000313" key="5">
    <source>
        <dbReference type="Proteomes" id="UP000829685"/>
    </source>
</evidence>
<comment type="caution">
    <text evidence="4">The sequence shown here is derived from an EMBL/GenBank/DDBJ whole genome shotgun (WGS) entry which is preliminary data.</text>
</comment>
<dbReference type="GO" id="GO:0005886">
    <property type="term" value="C:plasma membrane"/>
    <property type="evidence" value="ECO:0007669"/>
    <property type="project" value="TreeGrafter"/>
</dbReference>
<keyword evidence="2" id="KW-0472">Membrane</keyword>
<evidence type="ECO:0000259" key="3">
    <source>
        <dbReference type="Pfam" id="PF03435"/>
    </source>
</evidence>
<feature type="domain" description="Saccharopine dehydrogenase NADP binding" evidence="3">
    <location>
        <begin position="10"/>
        <end position="141"/>
    </location>
</feature>
<dbReference type="GO" id="GO:0005739">
    <property type="term" value="C:mitochondrion"/>
    <property type="evidence" value="ECO:0007669"/>
    <property type="project" value="TreeGrafter"/>
</dbReference>
<proteinExistence type="inferred from homology"/>
<keyword evidence="5" id="KW-1185">Reference proteome</keyword>
<dbReference type="PANTHER" id="PTHR12286:SF5">
    <property type="entry name" value="SACCHAROPINE DEHYDROGENASE-LIKE OXIDOREDUCTASE"/>
    <property type="match status" value="1"/>
</dbReference>
<comment type="similarity">
    <text evidence="1">Belongs to the saccharopine dehydrogenase family.</text>
</comment>
<dbReference type="InterPro" id="IPR005097">
    <property type="entry name" value="Sacchrp_dh_NADP-bd"/>
</dbReference>
<name>A0A9P9WXH8_9PEZI</name>
<feature type="transmembrane region" description="Helical" evidence="2">
    <location>
        <begin position="284"/>
        <end position="306"/>
    </location>
</feature>
<dbReference type="SUPFAM" id="SSF51735">
    <property type="entry name" value="NAD(P)-binding Rossmann-fold domains"/>
    <property type="match status" value="1"/>
</dbReference>
<keyword evidence="2" id="KW-0812">Transmembrane</keyword>
<protein>
    <recommendedName>
        <fullName evidence="3">Saccharopine dehydrogenase NADP binding domain-containing protein</fullName>
    </recommendedName>
</protein>
<evidence type="ECO:0000256" key="1">
    <source>
        <dbReference type="ARBA" id="ARBA00038048"/>
    </source>
</evidence>
<organism evidence="4 5">
    <name type="scientific">Neoarthrinium moseri</name>
    <dbReference type="NCBI Taxonomy" id="1658444"/>
    <lineage>
        <taxon>Eukaryota</taxon>
        <taxon>Fungi</taxon>
        <taxon>Dikarya</taxon>
        <taxon>Ascomycota</taxon>
        <taxon>Pezizomycotina</taxon>
        <taxon>Sordariomycetes</taxon>
        <taxon>Xylariomycetidae</taxon>
        <taxon>Amphisphaeriales</taxon>
        <taxon>Apiosporaceae</taxon>
        <taxon>Neoarthrinium</taxon>
    </lineage>
</organism>
<accession>A0A9P9WXH8</accession>
<keyword evidence="2" id="KW-1133">Transmembrane helix</keyword>
<dbReference type="InterPro" id="IPR051276">
    <property type="entry name" value="Saccharopine_DH-like_oxidrdct"/>
</dbReference>
<evidence type="ECO:0000313" key="4">
    <source>
        <dbReference type="EMBL" id="KAI1881099.1"/>
    </source>
</evidence>
<dbReference type="InterPro" id="IPR036291">
    <property type="entry name" value="NAD(P)-bd_dom_sf"/>
</dbReference>
<dbReference type="PANTHER" id="PTHR12286">
    <property type="entry name" value="SACCHAROPINE DEHYDROGENASE-LIKE OXIDOREDUCTASE"/>
    <property type="match status" value="1"/>
</dbReference>
<dbReference type="Proteomes" id="UP000829685">
    <property type="component" value="Unassembled WGS sequence"/>
</dbReference>
<dbReference type="GO" id="GO:0005811">
    <property type="term" value="C:lipid droplet"/>
    <property type="evidence" value="ECO:0007669"/>
    <property type="project" value="TreeGrafter"/>
</dbReference>
<dbReference type="AlphaFoldDB" id="A0A9P9WXH8"/>
<dbReference type="Pfam" id="PF03435">
    <property type="entry name" value="Sacchrp_dh_NADP"/>
    <property type="match status" value="1"/>
</dbReference>
<evidence type="ECO:0000256" key="2">
    <source>
        <dbReference type="SAM" id="Phobius"/>
    </source>
</evidence>
<reference evidence="4" key="1">
    <citation type="submission" date="2021-03" db="EMBL/GenBank/DDBJ databases">
        <title>Revisited historic fungal species revealed as producer of novel bioactive compounds through whole genome sequencing and comparative genomics.</title>
        <authorList>
            <person name="Vignolle G.A."/>
            <person name="Hochenegger N."/>
            <person name="Mach R.L."/>
            <person name="Mach-Aigner A.R."/>
            <person name="Javad Rahimi M."/>
            <person name="Salim K.A."/>
            <person name="Chan C.M."/>
            <person name="Lim L.B.L."/>
            <person name="Cai F."/>
            <person name="Druzhinina I.S."/>
            <person name="U'Ren J.M."/>
            <person name="Derntl C."/>
        </authorList>
    </citation>
    <scope>NUCLEOTIDE SEQUENCE</scope>
    <source>
        <strain evidence="4">TUCIM 5799</strain>
    </source>
</reference>
<dbReference type="EMBL" id="JAFIMR010000002">
    <property type="protein sequence ID" value="KAI1881099.1"/>
    <property type="molecule type" value="Genomic_DNA"/>
</dbReference>
<sequence length="415" mass="45523">MGTISREFDITILGATGWTASMCAEHITKTFPTTLKWCIAGRSVPKLTTLQESLKALNLDRLPPSICSIADLQSDHLSLLVQRSKVIINGIGPYHRFSTPVVEACARHGTHYVDFSTETLWIADMIAAYDATARASGAVIIPAISGASSPSDVVAWLLATAIRRHYPRESRISEVVCSGKLTMLGMQGGSLETVLQVAEKYGISWFWRGDSWVLSDREEPRAPCQPFSWTNSLFGYRFDSVLGHLATSFIAKTNESVVHRSAGLDPDCYGPDFVYHEYTPARGVLSSILIHLLTKLGILLLGLSWFRWFARRLSYQPGDGPHRGKSRRVERMDFNAVGYIGGLARPVAEASFVYKGALVDVSAIFAVEAAATLMEKTPLGSVRTGLQTPSTLGMEFVEKLRQAGVDVTVQIEPVR</sequence>
<dbReference type="GO" id="GO:0009247">
    <property type="term" value="P:glycolipid biosynthetic process"/>
    <property type="evidence" value="ECO:0007669"/>
    <property type="project" value="TreeGrafter"/>
</dbReference>